<feature type="region of interest" description="Disordered" evidence="1">
    <location>
        <begin position="45"/>
        <end position="84"/>
    </location>
</feature>
<sequence length="84" mass="9793">MDRREVHMNFAIKHDVSHKTRNSFPLAQLYPQKATTRFAQARWNTNRQKSQNLQPAAQQSTDEGMVLLPDLTLDTPMGESRRKR</sequence>
<organism evidence="2 3">
    <name type="scientific">Parelaphostrongylus tenuis</name>
    <name type="common">Meningeal worm</name>
    <dbReference type="NCBI Taxonomy" id="148309"/>
    <lineage>
        <taxon>Eukaryota</taxon>
        <taxon>Metazoa</taxon>
        <taxon>Ecdysozoa</taxon>
        <taxon>Nematoda</taxon>
        <taxon>Chromadorea</taxon>
        <taxon>Rhabditida</taxon>
        <taxon>Rhabditina</taxon>
        <taxon>Rhabditomorpha</taxon>
        <taxon>Strongyloidea</taxon>
        <taxon>Metastrongylidae</taxon>
        <taxon>Parelaphostrongylus</taxon>
    </lineage>
</organism>
<protein>
    <submittedName>
        <fullName evidence="2">Uncharacterized protein</fullName>
    </submittedName>
</protein>
<dbReference type="Proteomes" id="UP001196413">
    <property type="component" value="Unassembled WGS sequence"/>
</dbReference>
<dbReference type="AlphaFoldDB" id="A0AAD5MIG8"/>
<accession>A0AAD5MIG8</accession>
<feature type="compositionally biased region" description="Polar residues" evidence="1">
    <location>
        <begin position="45"/>
        <end position="62"/>
    </location>
</feature>
<proteinExistence type="predicted"/>
<comment type="caution">
    <text evidence="2">The sequence shown here is derived from an EMBL/GenBank/DDBJ whole genome shotgun (WGS) entry which is preliminary data.</text>
</comment>
<dbReference type="EMBL" id="JAHQIW010000455">
    <property type="protein sequence ID" value="KAJ1348244.1"/>
    <property type="molecule type" value="Genomic_DNA"/>
</dbReference>
<evidence type="ECO:0000313" key="3">
    <source>
        <dbReference type="Proteomes" id="UP001196413"/>
    </source>
</evidence>
<evidence type="ECO:0000256" key="1">
    <source>
        <dbReference type="SAM" id="MobiDB-lite"/>
    </source>
</evidence>
<name>A0AAD5MIG8_PARTN</name>
<keyword evidence="3" id="KW-1185">Reference proteome</keyword>
<reference evidence="2" key="1">
    <citation type="submission" date="2021-06" db="EMBL/GenBank/DDBJ databases">
        <title>Parelaphostrongylus tenuis whole genome reference sequence.</title>
        <authorList>
            <person name="Garwood T.J."/>
            <person name="Larsen P.A."/>
            <person name="Fountain-Jones N.M."/>
            <person name="Garbe J.R."/>
            <person name="Macchietto M.G."/>
            <person name="Kania S.A."/>
            <person name="Gerhold R.W."/>
            <person name="Richards J.E."/>
            <person name="Wolf T.M."/>
        </authorList>
    </citation>
    <scope>NUCLEOTIDE SEQUENCE</scope>
    <source>
        <strain evidence="2">MNPRO001-30</strain>
        <tissue evidence="2">Meninges</tissue>
    </source>
</reference>
<gene>
    <name evidence="2" type="ORF">KIN20_003500</name>
</gene>
<evidence type="ECO:0000313" key="2">
    <source>
        <dbReference type="EMBL" id="KAJ1348244.1"/>
    </source>
</evidence>